<gene>
    <name evidence="3" type="ORF">SAMN05421872_101299</name>
</gene>
<dbReference type="EMBL" id="FMZM01000001">
    <property type="protein sequence ID" value="SDC10780.1"/>
    <property type="molecule type" value="Genomic_DNA"/>
</dbReference>
<dbReference type="STRING" id="1045774.SAMN05421872_101299"/>
<dbReference type="InterPro" id="IPR000182">
    <property type="entry name" value="GNAT_dom"/>
</dbReference>
<dbReference type="Proteomes" id="UP000199034">
    <property type="component" value="Unassembled WGS sequence"/>
</dbReference>
<sequence>MPEPRIAPSLTDGDVTLRAHRPADAEGSWEQSQDPLSQRWTTVPVPYDMTDAATFVGEVMPRGWADGSEWGFAIEYDGRYAGTVSLRDQGSARAEIAYGSHPAVRGTGVVERALRLLLEWGFAEQRLETVLWMAHTGNWASRRVAWRLGFSCDGTLRQWAPQRGELRDVWIGTLHRGEPREPRTTWLACPVVEAYGVRLRPIVAADAPRIQEACSDERTQRWLGQLASPYTRADAEAYVESRTAMLADARGETWAVTEPGDDRILGSVGWFDHRPGVGCEIGYWAHPDARGRGVTTRALAAVTDHVIATLGVPRVTCFAAVGNTASRHVIEANGFQQYGVERLGARVRDGRADLALYDVLADEWPSRRPVTG</sequence>
<dbReference type="PANTHER" id="PTHR43441">
    <property type="entry name" value="RIBOSOMAL-PROTEIN-SERINE ACETYLTRANSFERASE"/>
    <property type="match status" value="1"/>
</dbReference>
<organism evidence="3 4">
    <name type="scientific">Nocardioides lianchengensis</name>
    <dbReference type="NCBI Taxonomy" id="1045774"/>
    <lineage>
        <taxon>Bacteria</taxon>
        <taxon>Bacillati</taxon>
        <taxon>Actinomycetota</taxon>
        <taxon>Actinomycetes</taxon>
        <taxon>Propionibacteriales</taxon>
        <taxon>Nocardioidaceae</taxon>
        <taxon>Nocardioides</taxon>
    </lineage>
</organism>
<feature type="domain" description="N-acetyltransferase" evidence="2">
    <location>
        <begin position="197"/>
        <end position="363"/>
    </location>
</feature>
<evidence type="ECO:0000256" key="1">
    <source>
        <dbReference type="SAM" id="MobiDB-lite"/>
    </source>
</evidence>
<evidence type="ECO:0000313" key="4">
    <source>
        <dbReference type="Proteomes" id="UP000199034"/>
    </source>
</evidence>
<reference evidence="3 4" key="1">
    <citation type="submission" date="2016-10" db="EMBL/GenBank/DDBJ databases">
        <authorList>
            <person name="de Groot N.N."/>
        </authorList>
    </citation>
    <scope>NUCLEOTIDE SEQUENCE [LARGE SCALE GENOMIC DNA]</scope>
    <source>
        <strain evidence="3 4">CGMCC 4.6858</strain>
    </source>
</reference>
<accession>A0A1G6IWH8</accession>
<dbReference type="PANTHER" id="PTHR43441:SF10">
    <property type="entry name" value="ACETYLTRANSFERASE"/>
    <property type="match status" value="1"/>
</dbReference>
<dbReference type="PROSITE" id="PS51186">
    <property type="entry name" value="GNAT"/>
    <property type="match status" value="2"/>
</dbReference>
<dbReference type="InterPro" id="IPR016181">
    <property type="entry name" value="Acyl_CoA_acyltransferase"/>
</dbReference>
<dbReference type="Pfam" id="PF13302">
    <property type="entry name" value="Acetyltransf_3"/>
    <property type="match status" value="2"/>
</dbReference>
<feature type="domain" description="N-acetyltransferase" evidence="2">
    <location>
        <begin position="15"/>
        <end position="176"/>
    </location>
</feature>
<dbReference type="GO" id="GO:1990189">
    <property type="term" value="F:protein N-terminal-serine acetyltransferase activity"/>
    <property type="evidence" value="ECO:0007669"/>
    <property type="project" value="TreeGrafter"/>
</dbReference>
<feature type="region of interest" description="Disordered" evidence="1">
    <location>
        <begin position="1"/>
        <end position="37"/>
    </location>
</feature>
<feature type="compositionally biased region" description="Basic and acidic residues" evidence="1">
    <location>
        <begin position="15"/>
        <end position="24"/>
    </location>
</feature>
<dbReference type="InterPro" id="IPR051908">
    <property type="entry name" value="Ribosomal_N-acetyltransferase"/>
</dbReference>
<dbReference type="GO" id="GO:0008999">
    <property type="term" value="F:protein-N-terminal-alanine acetyltransferase activity"/>
    <property type="evidence" value="ECO:0007669"/>
    <property type="project" value="TreeGrafter"/>
</dbReference>
<dbReference type="AlphaFoldDB" id="A0A1G6IWH8"/>
<evidence type="ECO:0000259" key="2">
    <source>
        <dbReference type="PROSITE" id="PS51186"/>
    </source>
</evidence>
<dbReference type="RefSeq" id="WP_090850044.1">
    <property type="nucleotide sequence ID" value="NZ_FMZM01000001.1"/>
</dbReference>
<protein>
    <submittedName>
        <fullName evidence="3">Protein N-acetyltransferase, RimJ/RimL family</fullName>
    </submittedName>
</protein>
<keyword evidence="3" id="KW-0808">Transferase</keyword>
<dbReference type="Gene3D" id="3.40.630.30">
    <property type="match status" value="2"/>
</dbReference>
<keyword evidence="4" id="KW-1185">Reference proteome</keyword>
<name>A0A1G6IWH8_9ACTN</name>
<dbReference type="OrthoDB" id="9795188at2"/>
<dbReference type="SUPFAM" id="SSF55729">
    <property type="entry name" value="Acyl-CoA N-acyltransferases (Nat)"/>
    <property type="match status" value="2"/>
</dbReference>
<proteinExistence type="predicted"/>
<evidence type="ECO:0000313" key="3">
    <source>
        <dbReference type="EMBL" id="SDC10780.1"/>
    </source>
</evidence>
<dbReference type="GO" id="GO:0005737">
    <property type="term" value="C:cytoplasm"/>
    <property type="evidence" value="ECO:0007669"/>
    <property type="project" value="TreeGrafter"/>
</dbReference>